<dbReference type="KEGG" id="dfa:DFA_11435"/>
<dbReference type="Proteomes" id="UP000007797">
    <property type="component" value="Unassembled WGS sequence"/>
</dbReference>
<dbReference type="AlphaFoldDB" id="F4QCZ3"/>
<gene>
    <name evidence="5" type="ORF">DFA_11435</name>
</gene>
<dbReference type="Pfam" id="PF25106">
    <property type="entry name" value="VWA_4"/>
    <property type="match status" value="1"/>
</dbReference>
<proteinExistence type="predicted"/>
<keyword evidence="2" id="KW-0964">Secreted</keyword>
<feature type="domain" description="Hemicentin-1-like von Willebrand factor A" evidence="4">
    <location>
        <begin position="638"/>
        <end position="724"/>
    </location>
</feature>
<dbReference type="PANTHER" id="PTHR14187">
    <property type="entry name" value="ALPHA KINASE/ELONGATION FACTOR 2 KINASE"/>
    <property type="match status" value="1"/>
</dbReference>
<protein>
    <recommendedName>
        <fullName evidence="4">Hemicentin-1-like von Willebrand factor A domain-containing protein</fullName>
    </recommendedName>
</protein>
<dbReference type="RefSeq" id="XP_004350378.1">
    <property type="nucleotide sequence ID" value="XM_004350328.1"/>
</dbReference>
<keyword evidence="3" id="KW-0732">Signal</keyword>
<evidence type="ECO:0000259" key="4">
    <source>
        <dbReference type="Pfam" id="PF25106"/>
    </source>
</evidence>
<dbReference type="PANTHER" id="PTHR14187:SF5">
    <property type="entry name" value="HEAT SHOCK 70 KDA PROTEIN 12A"/>
    <property type="match status" value="1"/>
</dbReference>
<evidence type="ECO:0000313" key="6">
    <source>
        <dbReference type="Proteomes" id="UP000007797"/>
    </source>
</evidence>
<accession>F4QCZ3</accession>
<dbReference type="CDD" id="cd10229">
    <property type="entry name" value="ASKHA_NBD_HSP70_HSPA12"/>
    <property type="match status" value="1"/>
</dbReference>
<comment type="subcellular location">
    <subcellularLocation>
        <location evidence="1">Secreted</location>
    </subcellularLocation>
</comment>
<reference evidence="6" key="1">
    <citation type="journal article" date="2011" name="Genome Res.">
        <title>Phylogeny-wide analysis of social amoeba genomes highlights ancient origins for complex intercellular communication.</title>
        <authorList>
            <person name="Heidel A.J."/>
            <person name="Lawal H.M."/>
            <person name="Felder M."/>
            <person name="Schilde C."/>
            <person name="Helps N.R."/>
            <person name="Tunggal B."/>
            <person name="Rivero F."/>
            <person name="John U."/>
            <person name="Schleicher M."/>
            <person name="Eichinger L."/>
            <person name="Platzer M."/>
            <person name="Noegel A.A."/>
            <person name="Schaap P."/>
            <person name="Gloeckner G."/>
        </authorList>
    </citation>
    <scope>NUCLEOTIDE SEQUENCE [LARGE SCALE GENOMIC DNA]</scope>
    <source>
        <strain evidence="6">SH3</strain>
    </source>
</reference>
<dbReference type="OrthoDB" id="14962at2759"/>
<evidence type="ECO:0000256" key="1">
    <source>
        <dbReference type="ARBA" id="ARBA00004613"/>
    </source>
</evidence>
<evidence type="ECO:0000256" key="2">
    <source>
        <dbReference type="ARBA" id="ARBA00022525"/>
    </source>
</evidence>
<sequence>MTFLDYIIRQSNSKCNNNSNNNNKCNNNDKDDNYNVKIETPLEEKKAVVSIEIGQSGCAVAYAISNDSPTIKQVSWTGTHSFKTLTKALFSLDTPERRLLAFGYEARDLQKQDGMYKLCPSFSNFKMVVLDHHDGADSLVQSDSNPNESITAMELVSHTLGFLMNRALSTLQSEPIFYKTVLTNNDVQWVVTVPVNSILSADQFYRNAAGIDSLILCSESDAGAIESILHHNNNNDTKKFKKDDTFLVIITGHSTLDCIEYKLNQDNQLEMIELLLGGYPIGSNFVNLNFVEFLSNVFGNDTVKRSETSHRFTTLLDNFETQKVNDKLTDVIKVGMYIDTFTDENGKYEYTTEWYIEKVNQYNQKKPNGNVQYKDNALWLPADLFQSFFDPVLKVLGDMVLKSVGEKRFDHLVMIGGFSDSPRLQDYVNKDTRLEHLAKSKGIHRMRQGEAGMAVVRGACRYGLTQTILGHRITKKTFAIETIGQMQGDDIVGEDLLHLADLNINGNMYRKGQCDIFIKAGQHVPHNHKVTRTYSLLVKGQKTARIAIYQSADTNLQSVRDKGCERIGVIVIRLDQPTTTTTTPTLIQVSMQFGETKLNVTAMTRSCEPVHATFEYDSDHRGHRHHHYHSSSPPKIQLCLLLDCTASMKDSIVQVKSMMVNLLTKLRQIHNNIILETSFVGYRDHNDPMTIISFTRNTAWFEQEIKKVVTTSGGDEPEDIASALIHVRGLAWDSSSGGLSSTIKILLHSCDSPCHGYDYHILKEDSHPKGTTTERPEQVLLNLKKRGIQYNFIRINNSTDVMINVFESHCRDDLNTMQLGDDFSKLLNTIYSIICDSIQNHA</sequence>
<dbReference type="SUPFAM" id="SSF53300">
    <property type="entry name" value="vWA-like"/>
    <property type="match status" value="1"/>
</dbReference>
<organism evidence="5 6">
    <name type="scientific">Cavenderia fasciculata</name>
    <name type="common">Slime mold</name>
    <name type="synonym">Dictyostelium fasciculatum</name>
    <dbReference type="NCBI Taxonomy" id="261658"/>
    <lineage>
        <taxon>Eukaryota</taxon>
        <taxon>Amoebozoa</taxon>
        <taxon>Evosea</taxon>
        <taxon>Eumycetozoa</taxon>
        <taxon>Dictyostelia</taxon>
        <taxon>Acytosteliales</taxon>
        <taxon>Cavenderiaceae</taxon>
        <taxon>Cavenderia</taxon>
    </lineage>
</organism>
<evidence type="ECO:0000256" key="3">
    <source>
        <dbReference type="ARBA" id="ARBA00022729"/>
    </source>
</evidence>
<dbReference type="InterPro" id="IPR036465">
    <property type="entry name" value="vWFA_dom_sf"/>
</dbReference>
<evidence type="ECO:0000313" key="5">
    <source>
        <dbReference type="EMBL" id="EGG13674.1"/>
    </source>
</evidence>
<name>F4QCZ3_CACFS</name>
<dbReference type="EMBL" id="GL883029">
    <property type="protein sequence ID" value="EGG13674.1"/>
    <property type="molecule type" value="Genomic_DNA"/>
</dbReference>
<keyword evidence="6" id="KW-1185">Reference proteome</keyword>
<dbReference type="Gene3D" id="3.30.420.40">
    <property type="match status" value="1"/>
</dbReference>
<dbReference type="InterPro" id="IPR056861">
    <property type="entry name" value="HMCN1-like_VWA"/>
</dbReference>
<dbReference type="Gene3D" id="3.40.50.410">
    <property type="entry name" value="von Willebrand factor, type A domain"/>
    <property type="match status" value="1"/>
</dbReference>
<dbReference type="GeneID" id="14866174"/>
<dbReference type="InterPro" id="IPR043129">
    <property type="entry name" value="ATPase_NBD"/>
</dbReference>
<dbReference type="SUPFAM" id="SSF53067">
    <property type="entry name" value="Actin-like ATPase domain"/>
    <property type="match status" value="2"/>
</dbReference>
<dbReference type="STRING" id="1054147.F4QCZ3"/>